<dbReference type="RefSeq" id="WP_364209633.1">
    <property type="nucleotide sequence ID" value="NZ_JBCGDC010000090.1"/>
</dbReference>
<dbReference type="Proteomes" id="UP001582793">
    <property type="component" value="Unassembled WGS sequence"/>
</dbReference>
<protein>
    <submittedName>
        <fullName evidence="3">Helix-turn-helix transcriptional regulator</fullName>
    </submittedName>
</protein>
<feature type="region of interest" description="Disordered" evidence="1">
    <location>
        <begin position="102"/>
        <end position="128"/>
    </location>
</feature>
<accession>A0ABV5CWX1</accession>
<dbReference type="InterPro" id="IPR052509">
    <property type="entry name" value="Metal_resp_DNA-bind_regulator"/>
</dbReference>
<evidence type="ECO:0000313" key="3">
    <source>
        <dbReference type="EMBL" id="MFB6396390.1"/>
    </source>
</evidence>
<name>A0ABV5CWX1_9ACTN</name>
<dbReference type="InterPro" id="IPR005149">
    <property type="entry name" value="Tscrpt_reg_PadR_N"/>
</dbReference>
<dbReference type="Pfam" id="PF03551">
    <property type="entry name" value="PadR"/>
    <property type="match status" value="1"/>
</dbReference>
<dbReference type="InterPro" id="IPR036390">
    <property type="entry name" value="WH_DNA-bd_sf"/>
</dbReference>
<feature type="domain" description="Transcription regulator PadR N-terminal" evidence="2">
    <location>
        <begin position="12"/>
        <end position="85"/>
    </location>
</feature>
<dbReference type="PANTHER" id="PTHR33169:SF13">
    <property type="entry name" value="PADR-FAMILY TRANSCRIPTIONAL REGULATOR"/>
    <property type="match status" value="1"/>
</dbReference>
<feature type="compositionally biased region" description="Low complexity" evidence="1">
    <location>
        <begin position="109"/>
        <end position="128"/>
    </location>
</feature>
<dbReference type="PANTHER" id="PTHR33169">
    <property type="entry name" value="PADR-FAMILY TRANSCRIPTIONAL REGULATOR"/>
    <property type="match status" value="1"/>
</dbReference>
<evidence type="ECO:0000259" key="2">
    <source>
        <dbReference type="Pfam" id="PF03551"/>
    </source>
</evidence>
<keyword evidence="4" id="KW-1185">Reference proteome</keyword>
<evidence type="ECO:0000313" key="4">
    <source>
        <dbReference type="Proteomes" id="UP001582793"/>
    </source>
</evidence>
<dbReference type="SUPFAM" id="SSF46785">
    <property type="entry name" value="Winged helix' DNA-binding domain"/>
    <property type="match status" value="1"/>
</dbReference>
<dbReference type="EMBL" id="JBCGDC010000090">
    <property type="protein sequence ID" value="MFB6396390.1"/>
    <property type="molecule type" value="Genomic_DNA"/>
</dbReference>
<sequence>MSSPLREPTFLILTALAGGPMHGYGIIGEVAELSGGRLAMRPGTLYGALDRLTDEGLVAADREEVVDGRLRRYYRLTDAGGETLAAETERLRRNVEAATARLRDRAAGRRSAPGPAAAANPLATGGLA</sequence>
<comment type="caution">
    <text evidence="3">The sequence shown here is derived from an EMBL/GenBank/DDBJ whole genome shotgun (WGS) entry which is preliminary data.</text>
</comment>
<gene>
    <name evidence="3" type="ORF">AAFH96_25270</name>
</gene>
<reference evidence="3 4" key="1">
    <citation type="submission" date="2024-04" db="EMBL/GenBank/DDBJ databases">
        <title>Polymorphospora sp. isolated from Baiyangdian Lake in Xiong'an New Area.</title>
        <authorList>
            <person name="Zhang X."/>
            <person name="Liu J."/>
        </authorList>
    </citation>
    <scope>NUCLEOTIDE SEQUENCE [LARGE SCALE GENOMIC DNA]</scope>
    <source>
        <strain evidence="3 4">2-325</strain>
    </source>
</reference>
<evidence type="ECO:0000256" key="1">
    <source>
        <dbReference type="SAM" id="MobiDB-lite"/>
    </source>
</evidence>
<organism evidence="3 4">
    <name type="scientific">Polymorphospora lycopeni</name>
    <dbReference type="NCBI Taxonomy" id="3140240"/>
    <lineage>
        <taxon>Bacteria</taxon>
        <taxon>Bacillati</taxon>
        <taxon>Actinomycetota</taxon>
        <taxon>Actinomycetes</taxon>
        <taxon>Micromonosporales</taxon>
        <taxon>Micromonosporaceae</taxon>
        <taxon>Polymorphospora</taxon>
    </lineage>
</organism>
<dbReference type="Gene3D" id="1.10.10.10">
    <property type="entry name" value="Winged helix-like DNA-binding domain superfamily/Winged helix DNA-binding domain"/>
    <property type="match status" value="1"/>
</dbReference>
<dbReference type="InterPro" id="IPR036388">
    <property type="entry name" value="WH-like_DNA-bd_sf"/>
</dbReference>
<proteinExistence type="predicted"/>